<dbReference type="GO" id="GO:0003723">
    <property type="term" value="F:RNA binding"/>
    <property type="evidence" value="ECO:0007669"/>
    <property type="project" value="InterPro"/>
</dbReference>
<dbReference type="GO" id="GO:0006396">
    <property type="term" value="P:RNA processing"/>
    <property type="evidence" value="ECO:0007669"/>
    <property type="project" value="UniProtKB-ARBA"/>
</dbReference>
<dbReference type="GO" id="GO:0009982">
    <property type="term" value="F:pseudouridine synthase activity"/>
    <property type="evidence" value="ECO:0007669"/>
    <property type="project" value="InterPro"/>
</dbReference>
<comment type="caution">
    <text evidence="1">The sequence shown here is derived from an EMBL/GenBank/DDBJ whole genome shotgun (WGS) entry which is preliminary data.</text>
</comment>
<proteinExistence type="predicted"/>
<dbReference type="PANTHER" id="PTHR47683:SF2">
    <property type="entry name" value="RNA-BINDING S4 DOMAIN-CONTAINING PROTEIN"/>
    <property type="match status" value="1"/>
</dbReference>
<reference evidence="2" key="1">
    <citation type="submission" date="2017-09" db="EMBL/GenBank/DDBJ databases">
        <title>Depth-based differentiation of microbial function through sediment-hosted aquifers and enrichment of novel symbionts in the deep terrestrial subsurface.</title>
        <authorList>
            <person name="Probst A.J."/>
            <person name="Ladd B."/>
            <person name="Jarett J.K."/>
            <person name="Geller-Mcgrath D.E."/>
            <person name="Sieber C.M.K."/>
            <person name="Emerson J.B."/>
            <person name="Anantharaman K."/>
            <person name="Thomas B.C."/>
            <person name="Malmstrom R."/>
            <person name="Stieglmeier M."/>
            <person name="Klingl A."/>
            <person name="Woyke T."/>
            <person name="Ryan C.M."/>
            <person name="Banfield J.F."/>
        </authorList>
    </citation>
    <scope>NUCLEOTIDE SEQUENCE [LARGE SCALE GENOMIC DNA]</scope>
</reference>
<gene>
    <name evidence="1" type="ORF">COY32_05150</name>
</gene>
<dbReference type="EMBL" id="PFNL01000132">
    <property type="protein sequence ID" value="PIZ45526.1"/>
    <property type="molecule type" value="Genomic_DNA"/>
</dbReference>
<organism evidence="1 2">
    <name type="scientific">candidate division WWE3 bacterium CG_4_10_14_0_2_um_filter_41_14</name>
    <dbReference type="NCBI Taxonomy" id="1975072"/>
    <lineage>
        <taxon>Bacteria</taxon>
        <taxon>Katanobacteria</taxon>
    </lineage>
</organism>
<dbReference type="Gene3D" id="3.30.2350.10">
    <property type="entry name" value="Pseudouridine synthase"/>
    <property type="match status" value="1"/>
</dbReference>
<evidence type="ECO:0000313" key="1">
    <source>
        <dbReference type="EMBL" id="PIZ45526.1"/>
    </source>
</evidence>
<dbReference type="InterPro" id="IPR050343">
    <property type="entry name" value="RsuA_PseudoU_synthase"/>
</dbReference>
<dbReference type="SUPFAM" id="SSF55120">
    <property type="entry name" value="Pseudouridine synthase"/>
    <property type="match status" value="1"/>
</dbReference>
<dbReference type="Proteomes" id="UP000228920">
    <property type="component" value="Unassembled WGS sequence"/>
</dbReference>
<dbReference type="PANTHER" id="PTHR47683">
    <property type="entry name" value="PSEUDOURIDINE SYNTHASE FAMILY PROTEIN-RELATED"/>
    <property type="match status" value="1"/>
</dbReference>
<evidence type="ECO:0008006" key="3">
    <source>
        <dbReference type="Google" id="ProtNLM"/>
    </source>
</evidence>
<accession>A0A2M7TH45</accession>
<dbReference type="GO" id="GO:0001522">
    <property type="term" value="P:pseudouridine synthesis"/>
    <property type="evidence" value="ECO:0007669"/>
    <property type="project" value="InterPro"/>
</dbReference>
<name>A0A2M7TH45_UNCKA</name>
<dbReference type="GO" id="GO:0140098">
    <property type="term" value="F:catalytic activity, acting on RNA"/>
    <property type="evidence" value="ECO:0007669"/>
    <property type="project" value="UniProtKB-ARBA"/>
</dbReference>
<sequence length="99" mass="11058">MVRGEINPHTLLKLESGIVLDDGPTLPVAISVLDPHRFSITLKEGRKHQIRRMANYVSLTIVKLIRVQIGSFKLGNLAEGEFKILLPSEVKLLTTETLE</sequence>
<protein>
    <recommendedName>
        <fullName evidence="3">Pseudouridine synthase RsuA/RluA-like domain-containing protein</fullName>
    </recommendedName>
</protein>
<dbReference type="AlphaFoldDB" id="A0A2M7TH45"/>
<dbReference type="InterPro" id="IPR020103">
    <property type="entry name" value="PsdUridine_synth_cat_dom_sf"/>
</dbReference>
<evidence type="ECO:0000313" key="2">
    <source>
        <dbReference type="Proteomes" id="UP000228920"/>
    </source>
</evidence>